<name>A0A9P8XT89_9PEZI</name>
<dbReference type="AlphaFoldDB" id="A0A9P8XT89"/>
<evidence type="ECO:0000259" key="2">
    <source>
        <dbReference type="Pfam" id="PF20516"/>
    </source>
</evidence>
<evidence type="ECO:0000256" key="1">
    <source>
        <dbReference type="SAM" id="MobiDB-lite"/>
    </source>
</evidence>
<sequence length="301" mass="33441">MPMSKSTTTSRSRLRRPVKTITDIGLLDKRRPRRTSSMLIEAPPRGDQPERPARGAASNRRRPSLRAWRRLLHPALVFGDLGHDLKKATREFDTIRDIVEEADRCVTRRCCEAQLALAPFAGRAEYDCITSAAPLDDLVPTVGNTRVQTKYIDYSIQLVPTSTTFQNAIRERLRQQLQNDVSGSTRSAAGGSSGGLANPPTINQSGYFPIHNRPLVISIETRPPEAGEGGALAQLAVWISCGHRRVYQLTGTNPETLRLPSLPFLRVVGHAWTLGFAIDMGDKIVTRIVQWALIFVQWLTV</sequence>
<dbReference type="InterPro" id="IPR046797">
    <property type="entry name" value="PDDEXK_12"/>
</dbReference>
<dbReference type="GeneID" id="70191101"/>
<feature type="region of interest" description="Disordered" evidence="1">
    <location>
        <begin position="177"/>
        <end position="197"/>
    </location>
</feature>
<keyword evidence="4" id="KW-1185">Reference proteome</keyword>
<gene>
    <name evidence="3" type="ORF">B0I36DRAFT_396584</name>
</gene>
<evidence type="ECO:0000313" key="3">
    <source>
        <dbReference type="EMBL" id="KAH7016335.1"/>
    </source>
</evidence>
<accession>A0A9P8XT89</accession>
<dbReference type="Proteomes" id="UP000756346">
    <property type="component" value="Unassembled WGS sequence"/>
</dbReference>
<reference evidence="3" key="1">
    <citation type="journal article" date="2021" name="Nat. Commun.">
        <title>Genetic determinants of endophytism in the Arabidopsis root mycobiome.</title>
        <authorList>
            <person name="Mesny F."/>
            <person name="Miyauchi S."/>
            <person name="Thiergart T."/>
            <person name="Pickel B."/>
            <person name="Atanasova L."/>
            <person name="Karlsson M."/>
            <person name="Huettel B."/>
            <person name="Barry K.W."/>
            <person name="Haridas S."/>
            <person name="Chen C."/>
            <person name="Bauer D."/>
            <person name="Andreopoulos W."/>
            <person name="Pangilinan J."/>
            <person name="LaButti K."/>
            <person name="Riley R."/>
            <person name="Lipzen A."/>
            <person name="Clum A."/>
            <person name="Drula E."/>
            <person name="Henrissat B."/>
            <person name="Kohler A."/>
            <person name="Grigoriev I.V."/>
            <person name="Martin F.M."/>
            <person name="Hacquard S."/>
        </authorList>
    </citation>
    <scope>NUCLEOTIDE SEQUENCE</scope>
    <source>
        <strain evidence="3">MPI-CAGE-CH-0230</strain>
    </source>
</reference>
<organism evidence="3 4">
    <name type="scientific">Microdochium trichocladiopsis</name>
    <dbReference type="NCBI Taxonomy" id="1682393"/>
    <lineage>
        <taxon>Eukaryota</taxon>
        <taxon>Fungi</taxon>
        <taxon>Dikarya</taxon>
        <taxon>Ascomycota</taxon>
        <taxon>Pezizomycotina</taxon>
        <taxon>Sordariomycetes</taxon>
        <taxon>Xylariomycetidae</taxon>
        <taxon>Xylariales</taxon>
        <taxon>Microdochiaceae</taxon>
        <taxon>Microdochium</taxon>
    </lineage>
</organism>
<dbReference type="Pfam" id="PF20516">
    <property type="entry name" value="PDDEXK_12"/>
    <property type="match status" value="1"/>
</dbReference>
<dbReference type="RefSeq" id="XP_046005959.1">
    <property type="nucleotide sequence ID" value="XM_046161555.1"/>
</dbReference>
<feature type="compositionally biased region" description="Low complexity" evidence="1">
    <location>
        <begin position="1"/>
        <end position="11"/>
    </location>
</feature>
<comment type="caution">
    <text evidence="3">The sequence shown here is derived from an EMBL/GenBank/DDBJ whole genome shotgun (WGS) entry which is preliminary data.</text>
</comment>
<dbReference type="EMBL" id="JAGTJQ010000012">
    <property type="protein sequence ID" value="KAH7016335.1"/>
    <property type="molecule type" value="Genomic_DNA"/>
</dbReference>
<dbReference type="OrthoDB" id="4161186at2759"/>
<feature type="region of interest" description="Disordered" evidence="1">
    <location>
        <begin position="1"/>
        <end position="62"/>
    </location>
</feature>
<evidence type="ECO:0000313" key="4">
    <source>
        <dbReference type="Proteomes" id="UP000756346"/>
    </source>
</evidence>
<feature type="domain" description="PD-(D/E)XK nuclease-like" evidence="2">
    <location>
        <begin position="87"/>
        <end position="283"/>
    </location>
</feature>
<protein>
    <recommendedName>
        <fullName evidence="2">PD-(D/E)XK nuclease-like domain-containing protein</fullName>
    </recommendedName>
</protein>
<proteinExistence type="predicted"/>